<dbReference type="GO" id="GO:0046872">
    <property type="term" value="F:metal ion binding"/>
    <property type="evidence" value="ECO:0007669"/>
    <property type="project" value="UniProtKB-KW"/>
</dbReference>
<dbReference type="PANTHER" id="PTHR42705:SF2">
    <property type="entry name" value="BIFUNCTIONAL NON-HOMOLOGOUS END JOINING PROTEIN LIGD"/>
    <property type="match status" value="1"/>
</dbReference>
<evidence type="ECO:0000256" key="7">
    <source>
        <dbReference type="ARBA" id="ARBA00022723"/>
    </source>
</evidence>
<evidence type="ECO:0000256" key="18">
    <source>
        <dbReference type="ARBA" id="ARBA00023268"/>
    </source>
</evidence>
<dbReference type="GO" id="GO:0003677">
    <property type="term" value="F:DNA binding"/>
    <property type="evidence" value="ECO:0007669"/>
    <property type="project" value="UniProtKB-KW"/>
</dbReference>
<dbReference type="CDD" id="cd07906">
    <property type="entry name" value="Adenylation_DNA_ligase_LigD_LigC"/>
    <property type="match status" value="1"/>
</dbReference>
<dbReference type="InterPro" id="IPR014143">
    <property type="entry name" value="NHEJ_ligase_prk"/>
</dbReference>
<evidence type="ECO:0000256" key="5">
    <source>
        <dbReference type="ARBA" id="ARBA00022695"/>
    </source>
</evidence>
<proteinExistence type="predicted"/>
<feature type="region of interest" description="Disordered" evidence="21">
    <location>
        <begin position="1"/>
        <end position="26"/>
    </location>
</feature>
<reference evidence="23 24" key="1">
    <citation type="submission" date="2019-08" db="EMBL/GenBank/DDBJ databases">
        <title>Genomes of Subsaximicrobium wynnwilliamsii strains.</title>
        <authorList>
            <person name="Bowman J.P."/>
        </authorList>
    </citation>
    <scope>NUCLEOTIDE SEQUENCE [LARGE SCALE GENOMIC DNA]</scope>
    <source>
        <strain evidence="23 24">2-80-2</strain>
    </source>
</reference>
<keyword evidence="3 23" id="KW-0436">Ligase</keyword>
<dbReference type="PANTHER" id="PTHR42705">
    <property type="entry name" value="BIFUNCTIONAL NON-HOMOLOGOUS END JOINING PROTEIN LIGD"/>
    <property type="match status" value="1"/>
</dbReference>
<dbReference type="Pfam" id="PF01068">
    <property type="entry name" value="DNA_ligase_A_M"/>
    <property type="match status" value="1"/>
</dbReference>
<evidence type="ECO:0000256" key="21">
    <source>
        <dbReference type="SAM" id="MobiDB-lite"/>
    </source>
</evidence>
<evidence type="ECO:0000256" key="2">
    <source>
        <dbReference type="ARBA" id="ARBA00012727"/>
    </source>
</evidence>
<keyword evidence="9" id="KW-0227">DNA damage</keyword>
<evidence type="ECO:0000256" key="9">
    <source>
        <dbReference type="ARBA" id="ARBA00022763"/>
    </source>
</evidence>
<keyword evidence="17" id="KW-0464">Manganese</keyword>
<keyword evidence="5" id="KW-0548">Nucleotidyltransferase</keyword>
<evidence type="ECO:0000256" key="11">
    <source>
        <dbReference type="ARBA" id="ARBA00022839"/>
    </source>
</evidence>
<keyword evidence="18" id="KW-0511">Multifunctional enzyme</keyword>
<dbReference type="Gene3D" id="3.30.1490.70">
    <property type="match status" value="1"/>
</dbReference>
<dbReference type="GO" id="GO:0006281">
    <property type="term" value="P:DNA repair"/>
    <property type="evidence" value="ECO:0007669"/>
    <property type="project" value="UniProtKB-KW"/>
</dbReference>
<dbReference type="AlphaFoldDB" id="A0A5C6ZI97"/>
<keyword evidence="8" id="KW-0547">Nucleotide-binding</keyword>
<keyword evidence="14" id="KW-0238">DNA-binding</keyword>
<dbReference type="InterPro" id="IPR014145">
    <property type="entry name" value="LigD_pol_dom"/>
</dbReference>
<dbReference type="Proteomes" id="UP000321578">
    <property type="component" value="Unassembled WGS sequence"/>
</dbReference>
<evidence type="ECO:0000256" key="8">
    <source>
        <dbReference type="ARBA" id="ARBA00022741"/>
    </source>
</evidence>
<dbReference type="OrthoDB" id="9802472at2"/>
<dbReference type="SUPFAM" id="SSF50249">
    <property type="entry name" value="Nucleic acid-binding proteins"/>
    <property type="match status" value="1"/>
</dbReference>
<dbReference type="Gene3D" id="3.30.470.30">
    <property type="entry name" value="DNA ligase/mRNA capping enzyme"/>
    <property type="match status" value="1"/>
</dbReference>
<dbReference type="EMBL" id="VORO01000005">
    <property type="protein sequence ID" value="TXD89925.1"/>
    <property type="molecule type" value="Genomic_DNA"/>
</dbReference>
<dbReference type="RefSeq" id="WP_147085870.1">
    <property type="nucleotide sequence ID" value="NZ_VORM01000028.1"/>
</dbReference>
<evidence type="ECO:0000256" key="15">
    <source>
        <dbReference type="ARBA" id="ARBA00023172"/>
    </source>
</evidence>
<dbReference type="GO" id="GO:0006310">
    <property type="term" value="P:DNA recombination"/>
    <property type="evidence" value="ECO:0007669"/>
    <property type="project" value="UniProtKB-KW"/>
</dbReference>
<keyword evidence="4" id="KW-0808">Transferase</keyword>
<feature type="domain" description="ATP-dependent DNA ligase family profile" evidence="22">
    <location>
        <begin position="292"/>
        <end position="375"/>
    </location>
</feature>
<evidence type="ECO:0000256" key="20">
    <source>
        <dbReference type="ARBA" id="ARBA00034003"/>
    </source>
</evidence>
<accession>A0A5C6ZI97</accession>
<evidence type="ECO:0000256" key="10">
    <source>
        <dbReference type="ARBA" id="ARBA00022801"/>
    </source>
</evidence>
<evidence type="ECO:0000256" key="13">
    <source>
        <dbReference type="ARBA" id="ARBA00022932"/>
    </source>
</evidence>
<dbReference type="GO" id="GO:0005524">
    <property type="term" value="F:ATP binding"/>
    <property type="evidence" value="ECO:0007669"/>
    <property type="project" value="UniProtKB-KW"/>
</dbReference>
<keyword evidence="11" id="KW-0269">Exonuclease</keyword>
<dbReference type="NCBIfam" id="TIGR02776">
    <property type="entry name" value="NHEJ_ligase_prk"/>
    <property type="match status" value="1"/>
</dbReference>
<dbReference type="InterPro" id="IPR012309">
    <property type="entry name" value="DNA_ligase_ATP-dep_C"/>
</dbReference>
<comment type="catalytic activity">
    <reaction evidence="20">
        <text>ATP + (deoxyribonucleotide)n-3'-hydroxyl + 5'-phospho-(deoxyribonucleotide)m = (deoxyribonucleotide)n+m + AMP + diphosphate.</text>
        <dbReference type="EC" id="6.5.1.1"/>
    </reaction>
</comment>
<evidence type="ECO:0000256" key="1">
    <source>
        <dbReference type="ARBA" id="ARBA00001936"/>
    </source>
</evidence>
<dbReference type="InterPro" id="IPR012310">
    <property type="entry name" value="DNA_ligase_ATP-dep_cent"/>
</dbReference>
<dbReference type="InterPro" id="IPR012340">
    <property type="entry name" value="NA-bd_OB-fold"/>
</dbReference>
<evidence type="ECO:0000256" key="14">
    <source>
        <dbReference type="ARBA" id="ARBA00023125"/>
    </source>
</evidence>
<keyword evidence="24" id="KW-1185">Reference proteome</keyword>
<dbReference type="GO" id="GO:0003887">
    <property type="term" value="F:DNA-directed DNA polymerase activity"/>
    <property type="evidence" value="ECO:0007669"/>
    <property type="project" value="UniProtKB-KW"/>
</dbReference>
<evidence type="ECO:0000256" key="6">
    <source>
        <dbReference type="ARBA" id="ARBA00022722"/>
    </source>
</evidence>
<evidence type="ECO:0000256" key="19">
    <source>
        <dbReference type="ARBA" id="ARBA00029943"/>
    </source>
</evidence>
<dbReference type="Pfam" id="PF21686">
    <property type="entry name" value="LigD_Prim-Pol"/>
    <property type="match status" value="1"/>
</dbReference>
<name>A0A5C6ZI97_9FLAO</name>
<protein>
    <recommendedName>
        <fullName evidence="2">DNA ligase (ATP)</fullName>
        <ecNumber evidence="2">6.5.1.1</ecNumber>
    </recommendedName>
    <alternativeName>
        <fullName evidence="19">NHEJ DNA polymerase</fullName>
    </alternativeName>
</protein>
<dbReference type="GO" id="GO:0003910">
    <property type="term" value="F:DNA ligase (ATP) activity"/>
    <property type="evidence" value="ECO:0007669"/>
    <property type="project" value="UniProtKB-EC"/>
</dbReference>
<keyword evidence="6" id="KW-0540">Nuclease</keyword>
<sequence length="810" mass="92170">MSLSDYRRKRNFDDTPEPRDEESTENGFRFVIQRHRASHLHYDLRLELEGVLKSWAIPKGPSMNPNDKRLAIHTEDHPVAYLHFEGVIPKGNYGAGVMHIWDEGHYKNHNEKERLSNAYAAGKLKITLIGSKLRGIFTLVRSSSKNRENQWLLIKHQDEFATALQYDAENFIDETYLKNKTQDAANLSLNSLVNPMLASPGKTIFNDKNWIYELKYDGYRALANLQHSKITLYTRNGISLNQKFKSIATDLATIEHNAILDGEIVLLNKAGIPQFSALQNYDPLTSEGSLVYYVFDLLHLNGHDTITLPLLDRKQLLKELLPKSNHVFYCEHVEAMGTAIYKKAVDMGMEGIIAKKGNSEYDLNNRSPNWLKFKKFESTEAIICGYTLSKSAGRAFGALILGMINTDGLVYVGTCGSGFSEEQLKHLHNKFELLVRDEPVFKIAKHLKGRTAVWLRPKLLCEVKFAEWTSANVMRHPVFLRLREDKMLDVDAQTESALDQISDSKKVSSEFTLDVDARSLNISHVDKLYWPSLPKTKYDLLDYYIKMAPYILPFLKNRPESLLRHPNGVSHEPFYQKDASDFPSWIEKTHIISKSGEKGIDYALCQDKASLLFLNNLGCIEMHPWHSTIFQLDKPDYAIIDLDPSEENSFEEVIETALVAHDILKSAKIKSFCKTSGASGLHIYVPMGGLYNYEQARDFIKLVCLCIQQRLPTLTTMERSLKKRGSKIYLDYLQNRKGQTIIAAYSLRAKPLATVSTPLNWEEVKTGLKVEQFTIDSVPKRMLKNKDVFLGILEEGIAMGEAIDALNTGF</sequence>
<dbReference type="Pfam" id="PF13298">
    <property type="entry name" value="LigD_N"/>
    <property type="match status" value="1"/>
</dbReference>
<evidence type="ECO:0000256" key="4">
    <source>
        <dbReference type="ARBA" id="ARBA00022679"/>
    </source>
</evidence>
<keyword evidence="16" id="KW-0234">DNA repair</keyword>
<dbReference type="PROSITE" id="PS50160">
    <property type="entry name" value="DNA_LIGASE_A3"/>
    <property type="match status" value="1"/>
</dbReference>
<dbReference type="Pfam" id="PF04679">
    <property type="entry name" value="DNA_ligase_A_C"/>
    <property type="match status" value="1"/>
</dbReference>
<keyword evidence="7" id="KW-0479">Metal-binding</keyword>
<comment type="cofactor">
    <cofactor evidence="1">
        <name>Mn(2+)</name>
        <dbReference type="ChEBI" id="CHEBI:29035"/>
    </cofactor>
</comment>
<evidence type="ECO:0000256" key="17">
    <source>
        <dbReference type="ARBA" id="ARBA00023211"/>
    </source>
</evidence>
<dbReference type="NCBIfam" id="TIGR02778">
    <property type="entry name" value="ligD_pol"/>
    <property type="match status" value="1"/>
</dbReference>
<dbReference type="InterPro" id="IPR014146">
    <property type="entry name" value="LigD_ligase_dom"/>
</dbReference>
<evidence type="ECO:0000256" key="12">
    <source>
        <dbReference type="ARBA" id="ARBA00022840"/>
    </source>
</evidence>
<evidence type="ECO:0000256" key="3">
    <source>
        <dbReference type="ARBA" id="ARBA00022598"/>
    </source>
</evidence>
<keyword evidence="12" id="KW-0067">ATP-binding</keyword>
<organism evidence="23 24">
    <name type="scientific">Subsaximicrobium wynnwilliamsii</name>
    <dbReference type="NCBI Taxonomy" id="291179"/>
    <lineage>
        <taxon>Bacteria</taxon>
        <taxon>Pseudomonadati</taxon>
        <taxon>Bacteroidota</taxon>
        <taxon>Flavobacteriia</taxon>
        <taxon>Flavobacteriales</taxon>
        <taxon>Flavobacteriaceae</taxon>
        <taxon>Subsaximicrobium</taxon>
    </lineage>
</organism>
<dbReference type="CDD" id="cd04865">
    <property type="entry name" value="LigD_Pol_like_2"/>
    <property type="match status" value="1"/>
</dbReference>
<evidence type="ECO:0000313" key="24">
    <source>
        <dbReference type="Proteomes" id="UP000321578"/>
    </source>
</evidence>
<dbReference type="NCBIfam" id="TIGR02777">
    <property type="entry name" value="LigD_PE_dom"/>
    <property type="match status" value="1"/>
</dbReference>
<dbReference type="GO" id="GO:0004527">
    <property type="term" value="F:exonuclease activity"/>
    <property type="evidence" value="ECO:0007669"/>
    <property type="project" value="UniProtKB-KW"/>
</dbReference>
<comment type="caution">
    <text evidence="23">The sequence shown here is derived from an EMBL/GenBank/DDBJ whole genome shotgun (WGS) entry which is preliminary data.</text>
</comment>
<dbReference type="InterPro" id="IPR014144">
    <property type="entry name" value="LigD_PE_domain"/>
</dbReference>
<dbReference type="InterPro" id="IPR052171">
    <property type="entry name" value="NHEJ_LigD"/>
</dbReference>
<keyword evidence="15" id="KW-0233">DNA recombination</keyword>
<keyword evidence="13" id="KW-0239">DNA-directed DNA polymerase</keyword>
<evidence type="ECO:0000256" key="16">
    <source>
        <dbReference type="ARBA" id="ARBA00023204"/>
    </source>
</evidence>
<evidence type="ECO:0000259" key="22">
    <source>
        <dbReference type="PROSITE" id="PS50160"/>
    </source>
</evidence>
<dbReference type="NCBIfam" id="TIGR02779">
    <property type="entry name" value="NHEJ_ligase_lig"/>
    <property type="match status" value="1"/>
</dbReference>
<dbReference type="EC" id="6.5.1.1" evidence="2"/>
<dbReference type="SUPFAM" id="SSF56091">
    <property type="entry name" value="DNA ligase/mRNA capping enzyme, catalytic domain"/>
    <property type="match status" value="1"/>
</dbReference>
<dbReference type="Gene3D" id="3.90.920.10">
    <property type="entry name" value="DNA primase, PRIM domain"/>
    <property type="match status" value="1"/>
</dbReference>
<gene>
    <name evidence="23" type="primary">ligD</name>
    <name evidence="23" type="ORF">ESY86_06925</name>
</gene>
<evidence type="ECO:0000313" key="23">
    <source>
        <dbReference type="EMBL" id="TXD89925.1"/>
    </source>
</evidence>
<dbReference type="Gene3D" id="2.40.50.140">
    <property type="entry name" value="Nucleic acid-binding proteins"/>
    <property type="match status" value="1"/>
</dbReference>
<dbReference type="CDD" id="cd07971">
    <property type="entry name" value="OBF_DNA_ligase_LigD"/>
    <property type="match status" value="1"/>
</dbReference>
<keyword evidence="10" id="KW-0378">Hydrolase</keyword>